<proteinExistence type="inferred from homology"/>
<protein>
    <submittedName>
        <fullName evidence="2">Aminotransferase class IV family protein</fullName>
    </submittedName>
</protein>
<name>A0A7H0I6C9_9ACTN</name>
<sequence>MVAVYPHVFFRDRWVTRDEATVPIGSLAMRYGLSVFEGVRLYAPSGPDGPTRPFLLQEHLARMAASLRLMRFPDPGLHRLPGVVDELIDRNRITRDAYVRIAATPLNAGQLGDPALPELSVTATPMDRKRWLADNQGMDLSISDRQRGPDEVHPPTAKNIANYAGPRLAWQEAREAGFDGCVLTNRHGRLSEAPTAALFLVEDGVLSTPALSEDVLPGITRAWVLRTAAAKDIPVRETALSRRDAYRADEAFLCGTGLEFAPVRSFDRRWFSPSGHRPGPVTRELVAEYFLQVREQARAPHLPHEHREVADGSPR</sequence>
<dbReference type="Gene3D" id="3.20.10.10">
    <property type="entry name" value="D-amino Acid Aminotransferase, subunit A, domain 2"/>
    <property type="match status" value="1"/>
</dbReference>
<dbReference type="RefSeq" id="WP_187745387.1">
    <property type="nucleotide sequence ID" value="NZ_CP060828.1"/>
</dbReference>
<dbReference type="InterPro" id="IPR001544">
    <property type="entry name" value="Aminotrans_IV"/>
</dbReference>
<comment type="similarity">
    <text evidence="1">Belongs to the class-IV pyridoxal-phosphate-dependent aminotransferase family.</text>
</comment>
<dbReference type="GO" id="GO:0046394">
    <property type="term" value="P:carboxylic acid biosynthetic process"/>
    <property type="evidence" value="ECO:0007669"/>
    <property type="project" value="UniProtKB-ARBA"/>
</dbReference>
<organism evidence="2 3">
    <name type="scientific">Streptomyces roseirectus</name>
    <dbReference type="NCBI Taxonomy" id="2768066"/>
    <lineage>
        <taxon>Bacteria</taxon>
        <taxon>Bacillati</taxon>
        <taxon>Actinomycetota</taxon>
        <taxon>Actinomycetes</taxon>
        <taxon>Kitasatosporales</taxon>
        <taxon>Streptomycetaceae</taxon>
        <taxon>Streptomyces</taxon>
    </lineage>
</organism>
<keyword evidence="2" id="KW-0032">Aminotransferase</keyword>
<accession>A0A7H0I6C9</accession>
<dbReference type="InterPro" id="IPR043131">
    <property type="entry name" value="BCAT-like_N"/>
</dbReference>
<gene>
    <name evidence="2" type="ORF">IAG44_01900</name>
</gene>
<dbReference type="SUPFAM" id="SSF56752">
    <property type="entry name" value="D-aminoacid aminotransferase-like PLP-dependent enzymes"/>
    <property type="match status" value="1"/>
</dbReference>
<evidence type="ECO:0000313" key="3">
    <source>
        <dbReference type="Proteomes" id="UP000516052"/>
    </source>
</evidence>
<dbReference type="GO" id="GO:0008483">
    <property type="term" value="F:transaminase activity"/>
    <property type="evidence" value="ECO:0007669"/>
    <property type="project" value="UniProtKB-KW"/>
</dbReference>
<dbReference type="CDD" id="cd00449">
    <property type="entry name" value="PLPDE_IV"/>
    <property type="match status" value="1"/>
</dbReference>
<keyword evidence="2" id="KW-0808">Transferase</keyword>
<reference evidence="2 3" key="1">
    <citation type="submission" date="2020-08" db="EMBL/GenBank/DDBJ databases">
        <title>A novel species.</title>
        <authorList>
            <person name="Gao J."/>
        </authorList>
    </citation>
    <scope>NUCLEOTIDE SEQUENCE [LARGE SCALE GENOMIC DNA]</scope>
    <source>
        <strain evidence="2 3">CRXT-G-22</strain>
    </source>
</reference>
<keyword evidence="3" id="KW-1185">Reference proteome</keyword>
<dbReference type="Pfam" id="PF01063">
    <property type="entry name" value="Aminotran_4"/>
    <property type="match status" value="1"/>
</dbReference>
<dbReference type="InterPro" id="IPR036038">
    <property type="entry name" value="Aminotransferase-like"/>
</dbReference>
<evidence type="ECO:0000313" key="2">
    <source>
        <dbReference type="EMBL" id="QNP68345.1"/>
    </source>
</evidence>
<dbReference type="Gene3D" id="3.30.470.10">
    <property type="match status" value="1"/>
</dbReference>
<dbReference type="EMBL" id="CP060828">
    <property type="protein sequence ID" value="QNP68345.1"/>
    <property type="molecule type" value="Genomic_DNA"/>
</dbReference>
<dbReference type="AlphaFoldDB" id="A0A7H0I6C9"/>
<dbReference type="KEGG" id="sroi:IAG44_01900"/>
<dbReference type="InterPro" id="IPR050571">
    <property type="entry name" value="Class-IV_PLP-Dep_Aminotrnsfr"/>
</dbReference>
<dbReference type="Proteomes" id="UP000516052">
    <property type="component" value="Chromosome"/>
</dbReference>
<evidence type="ECO:0000256" key="1">
    <source>
        <dbReference type="ARBA" id="ARBA00009320"/>
    </source>
</evidence>
<dbReference type="InterPro" id="IPR043132">
    <property type="entry name" value="BCAT-like_C"/>
</dbReference>
<dbReference type="PANTHER" id="PTHR42743:SF11">
    <property type="entry name" value="AMINODEOXYCHORISMATE LYASE"/>
    <property type="match status" value="1"/>
</dbReference>
<dbReference type="PANTHER" id="PTHR42743">
    <property type="entry name" value="AMINO-ACID AMINOTRANSFERASE"/>
    <property type="match status" value="1"/>
</dbReference>